<comment type="caution">
    <text evidence="2">The sequence shown here is derived from an EMBL/GenBank/DDBJ whole genome shotgun (WGS) entry which is preliminary data.</text>
</comment>
<keyword evidence="3" id="KW-1185">Reference proteome</keyword>
<dbReference type="Proteomes" id="UP000053958">
    <property type="component" value="Unassembled WGS sequence"/>
</dbReference>
<organism evidence="2 3">
    <name type="scientific">Rasamsonia emersonii (strain ATCC 16479 / CBS 393.64 / IMI 116815)</name>
    <dbReference type="NCBI Taxonomy" id="1408163"/>
    <lineage>
        <taxon>Eukaryota</taxon>
        <taxon>Fungi</taxon>
        <taxon>Dikarya</taxon>
        <taxon>Ascomycota</taxon>
        <taxon>Pezizomycotina</taxon>
        <taxon>Eurotiomycetes</taxon>
        <taxon>Eurotiomycetidae</taxon>
        <taxon>Eurotiales</taxon>
        <taxon>Trichocomaceae</taxon>
        <taxon>Rasamsonia</taxon>
    </lineage>
</organism>
<protein>
    <submittedName>
        <fullName evidence="2">Uncharacterized protein</fullName>
    </submittedName>
</protein>
<reference evidence="2 3" key="1">
    <citation type="submission" date="2015-04" db="EMBL/GenBank/DDBJ databases">
        <authorList>
            <person name="Heijne W.H."/>
            <person name="Fedorova N.D."/>
            <person name="Nierman W.C."/>
            <person name="Vollebregt A.W."/>
            <person name="Zhao Z."/>
            <person name="Wu L."/>
            <person name="Kumar M."/>
            <person name="Stam H."/>
            <person name="van den Berg M.A."/>
            <person name="Pel H.J."/>
        </authorList>
    </citation>
    <scope>NUCLEOTIDE SEQUENCE [LARGE SCALE GENOMIC DNA]</scope>
    <source>
        <strain evidence="2 3">CBS 393.64</strain>
    </source>
</reference>
<dbReference type="AlphaFoldDB" id="A0A0F4YG71"/>
<sequence length="115" mass="12589">MLALNSQSTRETFGYTSVVAGLVNNGLTSGLTPLSRARCLQATAAAAYLIKGTLAVFIGTDVAKNLAESKRSSLDIRKRPSDRINRRSGDLPRRYELGKMPEKERHLALAVHHQL</sequence>
<evidence type="ECO:0000256" key="1">
    <source>
        <dbReference type="SAM" id="MobiDB-lite"/>
    </source>
</evidence>
<evidence type="ECO:0000313" key="3">
    <source>
        <dbReference type="Proteomes" id="UP000053958"/>
    </source>
</evidence>
<dbReference type="RefSeq" id="XP_013323844.1">
    <property type="nucleotide sequence ID" value="XM_013468390.1"/>
</dbReference>
<dbReference type="EMBL" id="LASV01000688">
    <property type="protein sequence ID" value="KKA17232.1"/>
    <property type="molecule type" value="Genomic_DNA"/>
</dbReference>
<name>A0A0F4YG71_RASE3</name>
<proteinExistence type="predicted"/>
<dbReference type="GeneID" id="25321091"/>
<gene>
    <name evidence="2" type="ORF">T310_9063</name>
</gene>
<accession>A0A0F4YG71</accession>
<evidence type="ECO:0000313" key="2">
    <source>
        <dbReference type="EMBL" id="KKA17232.1"/>
    </source>
</evidence>
<feature type="region of interest" description="Disordered" evidence="1">
    <location>
        <begin position="69"/>
        <end position="91"/>
    </location>
</feature>